<evidence type="ECO:0000256" key="4">
    <source>
        <dbReference type="ARBA" id="ARBA00018687"/>
    </source>
</evidence>
<dbReference type="PANTHER" id="PTHR45916">
    <property type="entry name" value="STRUCTURAL MAINTENANCE OF CHROMOSOMES PROTEIN 5"/>
    <property type="match status" value="1"/>
</dbReference>
<reference evidence="11" key="1">
    <citation type="submission" date="2025-08" db="UniProtKB">
        <authorList>
            <consortium name="Ensembl"/>
        </authorList>
    </citation>
    <scope>IDENTIFICATION</scope>
</reference>
<evidence type="ECO:0000256" key="2">
    <source>
        <dbReference type="ARBA" id="ARBA00004286"/>
    </source>
</evidence>
<keyword evidence="6" id="KW-0547">Nucleotide-binding</keyword>
<keyword evidence="12" id="KW-1185">Reference proteome</keyword>
<dbReference type="GO" id="GO:0005634">
    <property type="term" value="C:nucleus"/>
    <property type="evidence" value="ECO:0007669"/>
    <property type="project" value="UniProtKB-SubCell"/>
</dbReference>
<keyword evidence="5" id="KW-0158">Chromosome</keyword>
<dbReference type="InterPro" id="IPR027417">
    <property type="entry name" value="P-loop_NTPase"/>
</dbReference>
<dbReference type="GO" id="GO:0000724">
    <property type="term" value="P:double-strand break repair via homologous recombination"/>
    <property type="evidence" value="ECO:0007669"/>
    <property type="project" value="TreeGrafter"/>
</dbReference>
<evidence type="ECO:0000256" key="8">
    <source>
        <dbReference type="ARBA" id="ARBA00023054"/>
    </source>
</evidence>
<evidence type="ECO:0000313" key="11">
    <source>
        <dbReference type="Ensembl" id="ENSAZOP00000022094.1"/>
    </source>
</evidence>
<comment type="similarity">
    <text evidence="3">Belongs to the SMC family. SMC5 subfamily.</text>
</comment>
<dbReference type="AlphaFoldDB" id="A0A8B9VBX2"/>
<feature type="coiled-coil region" evidence="10">
    <location>
        <begin position="143"/>
        <end position="209"/>
    </location>
</feature>
<evidence type="ECO:0000256" key="7">
    <source>
        <dbReference type="ARBA" id="ARBA00022840"/>
    </source>
</evidence>
<keyword evidence="8 10" id="KW-0175">Coiled coil</keyword>
<dbReference type="Proteomes" id="UP000694549">
    <property type="component" value="Unplaced"/>
</dbReference>
<evidence type="ECO:0000256" key="10">
    <source>
        <dbReference type="SAM" id="Coils"/>
    </source>
</evidence>
<dbReference type="GO" id="GO:0005524">
    <property type="term" value="F:ATP binding"/>
    <property type="evidence" value="ECO:0007669"/>
    <property type="project" value="UniProtKB-KW"/>
</dbReference>
<sequence length="993" mass="116772">MRGKSCLISAISLYDKVGLFVKQGCLKGVVEIELSKAPENIIITREMQVVNNTSTWFINRKPTTLKTVEEQVAALNIQMDNLCQFLPQDRVGEFARLTKVELLEATEKSIGPPEMYKYHCELKNFRDKERELENLCKDKAYSLEKMKQRVERYKQDVERYHECKRHLDLIDMLQRKRPWVEYETVRQQHEEVKQIRDQAREELKNLKEMQSPLVKKIQETVESFKILDKKIKCMAGEIKEVSQKCKQKQDALEMKDKQIEEINQAFRMKKDEEMDRRKKIISAHKMIEEWNDELHTASNCENLQPQIDAVNNELKHLQGERANIESDISDVTTEKNNQEREKRRIIDRIEQLNNIMSMKEETLRGKYQDTHSALMWLRKNKDKFKKTVCEPIMLVINMKDSRHAKYIENHIPVNDLKAFVFESPEDMDTFLVETRDHQKLRVNAVCAPAVSCAGNLPSRPIEELHQYGFFSYLRELFDAPLLVMSYLCYQYRIHDVPVGTEKTRNMIEKVIQETKLKQLYTAEERYTVKVSAYTNLTFCSNVSLRAAQFLTNLVDTDERQQLEKQQQGINCTLQSLDTQLTTLLERHKHLERRDNELRQQKKELLERGNKRRQLESKIAVKYDSIKQLEQDAINLEEESQKANVKIKEINTQKARLVSELMHLIKHCVSLNMLKTDLVLQSTAVAAEKNKLELEYKAASTQLRASEQTFCELDEKKRVLTENCRALLKKARQMCKLGPDQLLPKEFQTAFQDLPNTLEEIDALLNEEKCRASCFTGLNVVVVEEYNKQTEEIQQLIEDLEEKKKELDNYKQNISQVKERWLNPLKSLIEKINEKFSNFFSSMQCVGEVDLHVENEDEYDKYGIRIRVKFHSSTELHELTPYHQSGGEKSVSTMLYLLALQELNKCPFRVVDEINQGMDPVNERRVFEMVVKTACKESTSQYFLVTPKLLQNLTYNDKMTVLFVYNGPRMLETNQWNLKSFCRQRRRLGKMDEQ</sequence>
<evidence type="ECO:0000256" key="3">
    <source>
        <dbReference type="ARBA" id="ARBA00010171"/>
    </source>
</evidence>
<feature type="coiled-coil region" evidence="10">
    <location>
        <begin position="573"/>
        <end position="652"/>
    </location>
</feature>
<dbReference type="FunFam" id="3.40.50.300:FF:001301">
    <property type="entry name" value="Structural maintenance of chromosomes 5"/>
    <property type="match status" value="1"/>
</dbReference>
<accession>A0A8B9VBX2</accession>
<evidence type="ECO:0000313" key="12">
    <source>
        <dbReference type="Proteomes" id="UP000694549"/>
    </source>
</evidence>
<evidence type="ECO:0000256" key="6">
    <source>
        <dbReference type="ARBA" id="ARBA00022741"/>
    </source>
</evidence>
<name>A0A8B9VBX2_9AVES</name>
<comment type="subcellular location">
    <subcellularLocation>
        <location evidence="2">Chromosome</location>
    </subcellularLocation>
    <subcellularLocation>
        <location evidence="1">Nucleus</location>
    </subcellularLocation>
</comment>
<proteinExistence type="inferred from homology"/>
<dbReference type="SUPFAM" id="SSF52540">
    <property type="entry name" value="P-loop containing nucleoside triphosphate hydrolases"/>
    <property type="match status" value="2"/>
</dbReference>
<feature type="coiled-coil region" evidence="10">
    <location>
        <begin position="238"/>
        <end position="265"/>
    </location>
</feature>
<dbReference type="PANTHER" id="PTHR45916:SF1">
    <property type="entry name" value="STRUCTURAL MAINTENANCE OF CHROMOSOMES PROTEIN 5"/>
    <property type="match status" value="1"/>
</dbReference>
<reference evidence="11" key="2">
    <citation type="submission" date="2025-09" db="UniProtKB">
        <authorList>
            <consortium name="Ensembl"/>
        </authorList>
    </citation>
    <scope>IDENTIFICATION</scope>
</reference>
<keyword evidence="7" id="KW-0067">ATP-binding</keyword>
<feature type="coiled-coil region" evidence="10">
    <location>
        <begin position="782"/>
        <end position="819"/>
    </location>
</feature>
<dbReference type="Gene3D" id="3.40.50.300">
    <property type="entry name" value="P-loop containing nucleotide triphosphate hydrolases"/>
    <property type="match status" value="2"/>
</dbReference>
<evidence type="ECO:0000256" key="9">
    <source>
        <dbReference type="ARBA" id="ARBA00023242"/>
    </source>
</evidence>
<evidence type="ECO:0000256" key="5">
    <source>
        <dbReference type="ARBA" id="ARBA00022454"/>
    </source>
</evidence>
<dbReference type="GO" id="GO:0003697">
    <property type="term" value="F:single-stranded DNA binding"/>
    <property type="evidence" value="ECO:0007669"/>
    <property type="project" value="TreeGrafter"/>
</dbReference>
<feature type="coiled-coil region" evidence="10">
    <location>
        <begin position="307"/>
        <end position="355"/>
    </location>
</feature>
<protein>
    <recommendedName>
        <fullName evidence="4">Structural maintenance of chromosomes protein 5</fullName>
    </recommendedName>
</protein>
<dbReference type="Ensembl" id="ENSAZOT00000023751.1">
    <property type="protein sequence ID" value="ENSAZOP00000022094.1"/>
    <property type="gene ID" value="ENSAZOG00000014321.1"/>
</dbReference>
<dbReference type="GO" id="GO:0030915">
    <property type="term" value="C:Smc5-Smc6 complex"/>
    <property type="evidence" value="ECO:0007669"/>
    <property type="project" value="TreeGrafter"/>
</dbReference>
<organism evidence="11 12">
    <name type="scientific">Anas zonorhyncha</name>
    <name type="common">Eastern spot-billed duck</name>
    <dbReference type="NCBI Taxonomy" id="75864"/>
    <lineage>
        <taxon>Eukaryota</taxon>
        <taxon>Metazoa</taxon>
        <taxon>Chordata</taxon>
        <taxon>Craniata</taxon>
        <taxon>Vertebrata</taxon>
        <taxon>Euteleostomi</taxon>
        <taxon>Archelosauria</taxon>
        <taxon>Archosauria</taxon>
        <taxon>Dinosauria</taxon>
        <taxon>Saurischia</taxon>
        <taxon>Theropoda</taxon>
        <taxon>Coelurosauria</taxon>
        <taxon>Aves</taxon>
        <taxon>Neognathae</taxon>
        <taxon>Galloanserae</taxon>
        <taxon>Anseriformes</taxon>
        <taxon>Anatidae</taxon>
        <taxon>Anatinae</taxon>
        <taxon>Anas</taxon>
    </lineage>
</organism>
<evidence type="ECO:0000256" key="1">
    <source>
        <dbReference type="ARBA" id="ARBA00004123"/>
    </source>
</evidence>
<keyword evidence="9" id="KW-0539">Nucleus</keyword>